<evidence type="ECO:0000313" key="14">
    <source>
        <dbReference type="Proteomes" id="UP000091857"/>
    </source>
</evidence>
<keyword evidence="4" id="KW-0805">Transcription regulation</keyword>
<evidence type="ECO:0000256" key="2">
    <source>
        <dbReference type="ARBA" id="ARBA00010330"/>
    </source>
</evidence>
<dbReference type="Gene3D" id="3.40.50.2300">
    <property type="match status" value="1"/>
</dbReference>
<dbReference type="EMBL" id="CM004391">
    <property type="protein sequence ID" value="OAY48931.1"/>
    <property type="molecule type" value="Genomic_DNA"/>
</dbReference>
<comment type="caution">
    <text evidence="8">Lacks conserved residue(s) required for the propagation of feature annotation.</text>
</comment>
<dbReference type="GO" id="GO:0000160">
    <property type="term" value="P:phosphorelay signal transduction system"/>
    <property type="evidence" value="ECO:0007669"/>
    <property type="project" value="UniProtKB-KW"/>
</dbReference>
<dbReference type="AlphaFoldDB" id="A0A251KT31"/>
<sequence length="694" mass="76983">MGEVVMSSGGAMELHLGTEEVAEKKKGTENKDDSSEVVLWEKFLPRMVLRVLLVEADDSTRQIIAALLRKCGYRVAAVPDGLMAWETLKCRPHNIDLILTEVDLPSISGYALLTLVMEHDICKSIPVIMMSSHDSISMVLKCMLKGAADFLIKPVRRNELRNLWQHVWRRQTLTSGHIPPNLPNAHHKVEAASENNSTSERSSDHASSPLKRKECSEKESDARVLSQLKHRSRSNLSNFEKEKCKESVILDKNAVSPDSKTGDWSTRLGLTSVSCNDACNPTAQKLEENVSCAETKIQDEGPRPENDWGNANTSQGHNNELLVSSSGALDLIGSFDNGAEHLYGDRSINNDINKFEPTTQLELSLRRSFPNNSKHDGVEEKHLLNHSNASAFSWYNSKMLQPLFPTSTSNCTEFKEGASKSPELSSNRLSQNISGVTQRHSSNLNGSQERMTTLFIDQPGQAELAHSNPQQLIPVPGVRLDNLCPGYGRVISPVYYRQAGAPPAWSPKLASHREQSPFSISVQSNPELQDSEQNISHFDDTVTNSVDQKIHHQNNWEAVEGPKHGSSAAGESTSNSISNGIADHNNSSACGSFCSGYDGNATVVVASEKAMAPESLNDGSFRVHDRFRGIDSHRSSQREAALTKFRLKRKDRCYEKKVRYESRKRLAEQRPRVKGQFVRQVQNESPTADANNRP</sequence>
<dbReference type="PANTHER" id="PTHR43874">
    <property type="entry name" value="TWO-COMPONENT RESPONSE REGULATOR"/>
    <property type="match status" value="1"/>
</dbReference>
<feature type="region of interest" description="Disordered" evidence="10">
    <location>
        <begin position="664"/>
        <end position="694"/>
    </location>
</feature>
<gene>
    <name evidence="13" type="ORF">MANES_05G016200</name>
</gene>
<evidence type="ECO:0000256" key="6">
    <source>
        <dbReference type="ARBA" id="ARBA00023163"/>
    </source>
</evidence>
<keyword evidence="5" id="KW-0090">Biological rhythms</keyword>
<proteinExistence type="inferred from homology"/>
<feature type="compositionally biased region" description="Polar residues" evidence="10">
    <location>
        <begin position="679"/>
        <end position="694"/>
    </location>
</feature>
<keyword evidence="6" id="KW-0804">Transcription</keyword>
<accession>A0A251KT31</accession>
<feature type="region of interest" description="Disordered" evidence="10">
    <location>
        <begin position="297"/>
        <end position="316"/>
    </location>
</feature>
<dbReference type="PROSITE" id="PS50110">
    <property type="entry name" value="RESPONSE_REGULATORY"/>
    <property type="match status" value="1"/>
</dbReference>
<dbReference type="InterPro" id="IPR010402">
    <property type="entry name" value="CCT_domain"/>
</dbReference>
<name>A0A251KT31_MANES</name>
<dbReference type="InterPro" id="IPR011006">
    <property type="entry name" value="CheY-like_superfamily"/>
</dbReference>
<dbReference type="SMART" id="SM00448">
    <property type="entry name" value="REC"/>
    <property type="match status" value="1"/>
</dbReference>
<feature type="compositionally biased region" description="Basic and acidic residues" evidence="10">
    <location>
        <begin position="211"/>
        <end position="222"/>
    </location>
</feature>
<keyword evidence="3" id="KW-0902">Two-component regulatory system</keyword>
<dbReference type="PANTHER" id="PTHR43874:SF146">
    <property type="entry name" value="TWO-COMPONENT RESPONSE REGULATOR-LIKE APRR9"/>
    <property type="match status" value="1"/>
</dbReference>
<evidence type="ECO:0000256" key="1">
    <source>
        <dbReference type="ARBA" id="ARBA00004123"/>
    </source>
</evidence>
<dbReference type="CDD" id="cd17582">
    <property type="entry name" value="psREC_PRR"/>
    <property type="match status" value="1"/>
</dbReference>
<dbReference type="Pfam" id="PF06203">
    <property type="entry name" value="CCT"/>
    <property type="match status" value="1"/>
</dbReference>
<protein>
    <submittedName>
        <fullName evidence="13">Uncharacterized protein</fullName>
    </submittedName>
</protein>
<dbReference type="STRING" id="3983.A0A251KT31"/>
<dbReference type="GO" id="GO:0005634">
    <property type="term" value="C:nucleus"/>
    <property type="evidence" value="ECO:0007669"/>
    <property type="project" value="UniProtKB-SubCell"/>
</dbReference>
<dbReference type="InterPro" id="IPR045279">
    <property type="entry name" value="ARR-like"/>
</dbReference>
<keyword evidence="14" id="KW-1185">Reference proteome</keyword>
<feature type="region of interest" description="Disordered" evidence="10">
    <location>
        <begin position="175"/>
        <end position="229"/>
    </location>
</feature>
<dbReference type="InterPro" id="IPR001789">
    <property type="entry name" value="Sig_transdc_resp-reg_receiver"/>
</dbReference>
<feature type="domain" description="Response regulatory" evidence="11">
    <location>
        <begin position="50"/>
        <end position="168"/>
    </location>
</feature>
<feature type="domain" description="CCT" evidence="12">
    <location>
        <begin position="638"/>
        <end position="680"/>
    </location>
</feature>
<dbReference type="Gramene" id="Manes.05G016200.3.v8.1">
    <property type="protein sequence ID" value="Manes.05G016200.3.v8.1.CDS"/>
    <property type="gene ID" value="Manes.05G016200.v8.1"/>
</dbReference>
<dbReference type="EMBL" id="CM004391">
    <property type="protein sequence ID" value="OAY48932.1"/>
    <property type="molecule type" value="Genomic_DNA"/>
</dbReference>
<evidence type="ECO:0000259" key="12">
    <source>
        <dbReference type="PROSITE" id="PS51017"/>
    </source>
</evidence>
<dbReference type="OrthoDB" id="60033at2759"/>
<reference evidence="13 14" key="1">
    <citation type="submission" date="2016-02" db="EMBL/GenBank/DDBJ databases">
        <title>WGS assembly of Manihot esculenta.</title>
        <authorList>
            <person name="Bredeson J.V."/>
            <person name="Prochnik S.E."/>
            <person name="Lyons J.B."/>
            <person name="Schmutz J."/>
            <person name="Grimwood J."/>
            <person name="Vrebalov J."/>
            <person name="Bart R.S."/>
            <person name="Amuge T."/>
            <person name="Ferguson M.E."/>
            <person name="Green R."/>
            <person name="Putnam N."/>
            <person name="Stites J."/>
            <person name="Rounsley S."/>
            <person name="Rokhsar D.S."/>
        </authorList>
    </citation>
    <scope>NUCLEOTIDE SEQUENCE [LARGE SCALE GENOMIC DNA]</scope>
    <source>
        <strain evidence="14">cv. AM560-2</strain>
        <tissue evidence="13">Leaf</tissue>
    </source>
</reference>
<feature type="compositionally biased region" description="Basic and acidic residues" evidence="10">
    <location>
        <begin position="297"/>
        <end position="306"/>
    </location>
</feature>
<comment type="similarity">
    <text evidence="2">Belongs to the ARR-like family.</text>
</comment>
<evidence type="ECO:0000256" key="8">
    <source>
        <dbReference type="PROSITE-ProRule" id="PRU00169"/>
    </source>
</evidence>
<dbReference type="Proteomes" id="UP000091857">
    <property type="component" value="Chromosome 5"/>
</dbReference>
<evidence type="ECO:0000256" key="7">
    <source>
        <dbReference type="ARBA" id="ARBA00023242"/>
    </source>
</evidence>
<dbReference type="GO" id="GO:0009736">
    <property type="term" value="P:cytokinin-activated signaling pathway"/>
    <property type="evidence" value="ECO:0007669"/>
    <property type="project" value="InterPro"/>
</dbReference>
<organism evidence="13 14">
    <name type="scientific">Manihot esculenta</name>
    <name type="common">Cassava</name>
    <name type="synonym">Jatropha manihot</name>
    <dbReference type="NCBI Taxonomy" id="3983"/>
    <lineage>
        <taxon>Eukaryota</taxon>
        <taxon>Viridiplantae</taxon>
        <taxon>Streptophyta</taxon>
        <taxon>Embryophyta</taxon>
        <taxon>Tracheophyta</taxon>
        <taxon>Spermatophyta</taxon>
        <taxon>Magnoliopsida</taxon>
        <taxon>eudicotyledons</taxon>
        <taxon>Gunneridae</taxon>
        <taxon>Pentapetalae</taxon>
        <taxon>rosids</taxon>
        <taxon>fabids</taxon>
        <taxon>Malpighiales</taxon>
        <taxon>Euphorbiaceae</taxon>
        <taxon>Crotonoideae</taxon>
        <taxon>Manihoteae</taxon>
        <taxon>Manihot</taxon>
    </lineage>
</organism>
<evidence type="ECO:0000256" key="9">
    <source>
        <dbReference type="PROSITE-ProRule" id="PRU00357"/>
    </source>
</evidence>
<feature type="region of interest" description="Disordered" evidence="10">
    <location>
        <begin position="558"/>
        <end position="580"/>
    </location>
</feature>
<evidence type="ECO:0000313" key="13">
    <source>
        <dbReference type="EMBL" id="OAY48931.1"/>
    </source>
</evidence>
<dbReference type="GO" id="GO:0048511">
    <property type="term" value="P:rhythmic process"/>
    <property type="evidence" value="ECO:0007669"/>
    <property type="project" value="UniProtKB-KW"/>
</dbReference>
<dbReference type="SUPFAM" id="SSF52172">
    <property type="entry name" value="CheY-like"/>
    <property type="match status" value="1"/>
</dbReference>
<evidence type="ECO:0000256" key="10">
    <source>
        <dbReference type="SAM" id="MobiDB-lite"/>
    </source>
</evidence>
<evidence type="ECO:0000256" key="4">
    <source>
        <dbReference type="ARBA" id="ARBA00023015"/>
    </source>
</evidence>
<feature type="compositionally biased region" description="Polar residues" evidence="10">
    <location>
        <begin position="569"/>
        <end position="580"/>
    </location>
</feature>
<dbReference type="Pfam" id="PF00072">
    <property type="entry name" value="Response_reg"/>
    <property type="match status" value="1"/>
</dbReference>
<evidence type="ECO:0000256" key="5">
    <source>
        <dbReference type="ARBA" id="ARBA00023108"/>
    </source>
</evidence>
<keyword evidence="7 9" id="KW-0539">Nucleus</keyword>
<comment type="subcellular location">
    <subcellularLocation>
        <location evidence="1 9">Nucleus</location>
    </subcellularLocation>
</comment>
<evidence type="ECO:0000256" key="3">
    <source>
        <dbReference type="ARBA" id="ARBA00023012"/>
    </source>
</evidence>
<dbReference type="PROSITE" id="PS51017">
    <property type="entry name" value="CCT"/>
    <property type="match status" value="1"/>
</dbReference>
<evidence type="ECO:0000259" key="11">
    <source>
        <dbReference type="PROSITE" id="PS50110"/>
    </source>
</evidence>